<evidence type="ECO:0000313" key="9">
    <source>
        <dbReference type="RefSeq" id="XP_039116248.1"/>
    </source>
</evidence>
<dbReference type="GO" id="GO:0061631">
    <property type="term" value="F:ubiquitin conjugating enzyme activity"/>
    <property type="evidence" value="ECO:0007669"/>
    <property type="project" value="UniProtKB-EC"/>
</dbReference>
<dbReference type="InterPro" id="IPR057735">
    <property type="entry name" value="UBE2O-like_tSH3-B"/>
</dbReference>
<dbReference type="Pfam" id="PF23043">
    <property type="entry name" value="SH3-B_UBE2O"/>
    <property type="match status" value="1"/>
</dbReference>
<reference evidence="9 10" key="1">
    <citation type="submission" date="2025-04" db="UniProtKB">
        <authorList>
            <consortium name="RefSeq"/>
        </authorList>
    </citation>
    <scope>IDENTIFICATION</scope>
</reference>
<dbReference type="InterPro" id="IPR057734">
    <property type="entry name" value="UBE2O-like_SH3-C"/>
</dbReference>
<dbReference type="Pfam" id="PF23044">
    <property type="entry name" value="SH3-C_UBE2O"/>
    <property type="match status" value="1"/>
</dbReference>
<evidence type="ECO:0000313" key="12">
    <source>
        <dbReference type="RefSeq" id="XP_039116251.1"/>
    </source>
</evidence>
<evidence type="ECO:0000256" key="4">
    <source>
        <dbReference type="ARBA" id="ARBA00022786"/>
    </source>
</evidence>
<evidence type="ECO:0000256" key="3">
    <source>
        <dbReference type="ARBA" id="ARBA00022741"/>
    </source>
</evidence>
<evidence type="ECO:0000256" key="2">
    <source>
        <dbReference type="ARBA" id="ARBA00022679"/>
    </source>
</evidence>
<keyword evidence="5" id="KW-0067">ATP-binding</keyword>
<feature type="domain" description="UBC core" evidence="7">
    <location>
        <begin position="665"/>
        <end position="825"/>
    </location>
</feature>
<evidence type="ECO:0000313" key="10">
    <source>
        <dbReference type="RefSeq" id="XP_039116249.1"/>
    </source>
</evidence>
<dbReference type="PANTHER" id="PTHR46116:SF15">
    <property type="entry name" value="(E3-INDEPENDENT) E2 UBIQUITIN-CONJUGATING ENZYME"/>
    <property type="match status" value="1"/>
</dbReference>
<evidence type="ECO:0000256" key="5">
    <source>
        <dbReference type="ARBA" id="ARBA00022840"/>
    </source>
</evidence>
<dbReference type="Pfam" id="PF00179">
    <property type="entry name" value="UQ_con"/>
    <property type="match status" value="1"/>
</dbReference>
<evidence type="ECO:0000256" key="1">
    <source>
        <dbReference type="ARBA" id="ARBA00012486"/>
    </source>
</evidence>
<feature type="region of interest" description="Disordered" evidence="6">
    <location>
        <begin position="422"/>
        <end position="452"/>
    </location>
</feature>
<dbReference type="RefSeq" id="XP_039116249.1">
    <property type="nucleotide sequence ID" value="XM_039260315.1"/>
</dbReference>
<dbReference type="InterPro" id="IPR016135">
    <property type="entry name" value="UBQ-conjugating_enzyme/RWD"/>
</dbReference>
<dbReference type="FunFam" id="3.10.110.10:FF:000028">
    <property type="entry name" value="Probable ubiquitin-conjugating enzyme E2 23"/>
    <property type="match status" value="1"/>
</dbReference>
<dbReference type="EC" id="2.3.2.23" evidence="1"/>
<dbReference type="AlphaFoldDB" id="A0AB40APU6"/>
<dbReference type="RefSeq" id="XP_039116250.1">
    <property type="nucleotide sequence ID" value="XM_039260316.1"/>
</dbReference>
<feature type="region of interest" description="Disordered" evidence="6">
    <location>
        <begin position="1"/>
        <end position="29"/>
    </location>
</feature>
<keyword evidence="4" id="KW-0833">Ubl conjugation pathway</keyword>
<feature type="compositionally biased region" description="Acidic residues" evidence="6">
    <location>
        <begin position="15"/>
        <end position="24"/>
    </location>
</feature>
<keyword evidence="8" id="KW-1185">Reference proteome</keyword>
<dbReference type="RefSeq" id="XP_039116248.1">
    <property type="nucleotide sequence ID" value="XM_039260314.1"/>
</dbReference>
<keyword evidence="2" id="KW-0808">Transferase</keyword>
<proteinExistence type="predicted"/>
<dbReference type="PANTHER" id="PTHR46116">
    <property type="entry name" value="(E3-INDEPENDENT) E2 UBIQUITIN-CONJUGATING ENZYME"/>
    <property type="match status" value="1"/>
</dbReference>
<dbReference type="SUPFAM" id="SSF54495">
    <property type="entry name" value="UBC-like"/>
    <property type="match status" value="1"/>
</dbReference>
<dbReference type="GeneID" id="120251696"/>
<dbReference type="CDD" id="cd23837">
    <property type="entry name" value="UBCc_UBE2O"/>
    <property type="match status" value="1"/>
</dbReference>
<dbReference type="InterPro" id="IPR057733">
    <property type="entry name" value="UBE2O-like_SH3-B"/>
</dbReference>
<organism evidence="8 12">
    <name type="scientific">Dioscorea cayennensis subsp. rotundata</name>
    <name type="common">White Guinea yam</name>
    <name type="synonym">Dioscorea rotundata</name>
    <dbReference type="NCBI Taxonomy" id="55577"/>
    <lineage>
        <taxon>Eukaryota</taxon>
        <taxon>Viridiplantae</taxon>
        <taxon>Streptophyta</taxon>
        <taxon>Embryophyta</taxon>
        <taxon>Tracheophyta</taxon>
        <taxon>Spermatophyta</taxon>
        <taxon>Magnoliopsida</taxon>
        <taxon>Liliopsida</taxon>
        <taxon>Dioscoreales</taxon>
        <taxon>Dioscoreaceae</taxon>
        <taxon>Dioscorea</taxon>
    </lineage>
</organism>
<dbReference type="InterPro" id="IPR000608">
    <property type="entry name" value="UBC"/>
</dbReference>
<name>A0AB40APU6_DIOCR</name>
<evidence type="ECO:0000256" key="6">
    <source>
        <dbReference type="SAM" id="MobiDB-lite"/>
    </source>
</evidence>
<protein>
    <recommendedName>
        <fullName evidence="1">E2 ubiquitin-conjugating enzyme</fullName>
        <ecNumber evidence="1">2.3.2.23</ecNumber>
    </recommendedName>
</protein>
<dbReference type="PROSITE" id="PS50127">
    <property type="entry name" value="UBC_2"/>
    <property type="match status" value="1"/>
</dbReference>
<gene>
    <name evidence="9 10 11 12" type="primary">LOC120251696</name>
</gene>
<dbReference type="Proteomes" id="UP001515500">
    <property type="component" value="Chromosome 20"/>
</dbReference>
<evidence type="ECO:0000313" key="11">
    <source>
        <dbReference type="RefSeq" id="XP_039116250.1"/>
    </source>
</evidence>
<dbReference type="Gene3D" id="3.10.110.10">
    <property type="entry name" value="Ubiquitin Conjugating Enzyme"/>
    <property type="match status" value="1"/>
</dbReference>
<evidence type="ECO:0000259" key="7">
    <source>
        <dbReference type="PROSITE" id="PS50127"/>
    </source>
</evidence>
<keyword evidence="3" id="KW-0547">Nucleotide-binding</keyword>
<dbReference type="GO" id="GO:0005524">
    <property type="term" value="F:ATP binding"/>
    <property type="evidence" value="ECO:0007669"/>
    <property type="project" value="UniProtKB-KW"/>
</dbReference>
<dbReference type="RefSeq" id="XP_039116251.1">
    <property type="nucleotide sequence ID" value="XM_039260317.1"/>
</dbReference>
<dbReference type="SMART" id="SM00212">
    <property type="entry name" value="UBCc"/>
    <property type="match status" value="1"/>
</dbReference>
<accession>A0AB40APU6</accession>
<dbReference type="Pfam" id="PF23046">
    <property type="entry name" value="tSH3-B_UBE2O"/>
    <property type="match status" value="1"/>
</dbReference>
<evidence type="ECO:0000313" key="8">
    <source>
        <dbReference type="Proteomes" id="UP001515500"/>
    </source>
</evidence>
<sequence length="926" mass="102777">MDVFVSDLDSASYSEDTDSEDQDDRESSYSGHAQNILSSLDDSIGKIDNFLAFERGFVHGDIVCSISDPSGLLGRILDVDMIVDLETSSGELIKGINSKKLLKIQTFAIGDYVVHGPWLGRITKLFDRVTILYSDGSKCEVMTGGREVLTPVSPSLHEDAPFPYYAGQHVRIKLPVMSKPSRWLCGPWKETQNEGIICNVEVGLVHVNWIASVMTGSDSLPSMPHHLQNPQVLTSLSCFPYANWQIGDWCMLPHDDFDNQKRVLQESTYCDGPQYVSKMQSNLGMNRQDLRQMLVIARTRTKVDVLWQSGDLSVGLDPQTLHPVNNVGDHDFWPEQFVLEKVTSDDVVLPGSQRVGIVKSVDAQERTVKVKWMVPDLNLNENIMAEPDEETVSVYELIEHPDFSYCIGDVIFKLPPHFESSAKSFPDSQPDGPRQLHPLHGKARISSSPLSGKDLHDTSVGCYDENATAYLSCIGNVIGFKTEGVEVRWASGLTSKVHPSEIYGLDRLDDPPTAPTDNVEVISENISEQMVEQETLSWRKKDKVKEISLQDDAWDSGALLFPRAAICFLTNVAKSLFSSRGSTSLPGTWHELSTEEPQPDVGDLSMANLNPSIQAKIEQKECPPVLPGNDKAGGFEKFVVVDDYSDHHFVMSNDKRLAISQVKSGWLKKLHQEWSILESNLPDSIYVRVYEDRVDLLRAAIIGAPGTPYHDGLFFFDICLPSDYPHEPPLVHYNSGGLRLNPNLYESGKVCLSLLNTWTGTGTEAWNPESSTILQVLLSLQALVLNDKPYFNEAGYDKQVGKIEGEKNSITYNENAFLLSLKSMLYVLNNPPKHFESLVSEHFACRSHSILHACKAYMDGAQIGSDFNTEKPVGEILKGSSTGFKLMLAKLFPKLVSGFTDKGIDCGHFLNQVKGVSDASKSSCSM</sequence>